<keyword evidence="1" id="KW-0472">Membrane</keyword>
<dbReference type="PANTHER" id="PTHR41309:SF2">
    <property type="entry name" value="MEMBRANE PROTEIN"/>
    <property type="match status" value="1"/>
</dbReference>
<keyword evidence="3" id="KW-1185">Reference proteome</keyword>
<evidence type="ECO:0000313" key="3">
    <source>
        <dbReference type="Proteomes" id="UP000198666"/>
    </source>
</evidence>
<protein>
    <submittedName>
        <fullName evidence="2">ABC-2 type transport system permease protein</fullName>
    </submittedName>
</protein>
<reference evidence="3" key="1">
    <citation type="submission" date="2016-10" db="EMBL/GenBank/DDBJ databases">
        <authorList>
            <person name="Varghese N."/>
            <person name="Submissions S."/>
        </authorList>
    </citation>
    <scope>NUCLEOTIDE SEQUENCE [LARGE SCALE GENOMIC DNA]</scope>
    <source>
        <strain evidence="3">DSM 21620</strain>
    </source>
</reference>
<keyword evidence="1" id="KW-0812">Transmembrane</keyword>
<dbReference type="AlphaFoldDB" id="A0A1G6UKB3"/>
<feature type="transmembrane region" description="Helical" evidence="1">
    <location>
        <begin position="175"/>
        <end position="197"/>
    </location>
</feature>
<dbReference type="STRING" id="361279.SAMN05421663_110108"/>
<feature type="transmembrane region" description="Helical" evidence="1">
    <location>
        <begin position="104"/>
        <end position="122"/>
    </location>
</feature>
<keyword evidence="1" id="KW-1133">Transmembrane helix</keyword>
<dbReference type="Proteomes" id="UP000198666">
    <property type="component" value="Unassembled WGS sequence"/>
</dbReference>
<evidence type="ECO:0000313" key="2">
    <source>
        <dbReference type="EMBL" id="SDD41798.1"/>
    </source>
</evidence>
<proteinExistence type="predicted"/>
<dbReference type="Pfam" id="PF13346">
    <property type="entry name" value="ABC2_membrane_5"/>
    <property type="match status" value="1"/>
</dbReference>
<dbReference type="PANTHER" id="PTHR41309">
    <property type="entry name" value="MEMBRANE PROTEIN-RELATED"/>
    <property type="match status" value="1"/>
</dbReference>
<dbReference type="InterPro" id="IPR025699">
    <property type="entry name" value="ABC2_memb-like"/>
</dbReference>
<dbReference type="EMBL" id="FMZB01000010">
    <property type="protein sequence ID" value="SDD41798.1"/>
    <property type="molecule type" value="Genomic_DNA"/>
</dbReference>
<feature type="transmembrane region" description="Helical" evidence="1">
    <location>
        <begin position="77"/>
        <end position="98"/>
    </location>
</feature>
<organism evidence="2 3">
    <name type="scientific">Terribacillus halophilus</name>
    <dbReference type="NCBI Taxonomy" id="361279"/>
    <lineage>
        <taxon>Bacteria</taxon>
        <taxon>Bacillati</taxon>
        <taxon>Bacillota</taxon>
        <taxon>Bacilli</taxon>
        <taxon>Bacillales</taxon>
        <taxon>Bacillaceae</taxon>
        <taxon>Terribacillus</taxon>
    </lineage>
</organism>
<sequence>MFNLIRRDFILQKWQLLLLIFIVLFFVLIDRQHPAFIFLLASVIIPINTLANDEKAETNILLNSLPYTRTEIIASRYLGSIVFIILATGVTSILLYVFNKPFSITDIAISSSLALLLLSFYLPMSYIIKPGYNFPVALISFLILSGIVPPMVSYLSEKFTSFTDFILKLSVPTLYTSALLLGLAFYGTSWCISSLIYRRKAF</sequence>
<dbReference type="RefSeq" id="WP_093728249.1">
    <property type="nucleotide sequence ID" value="NZ_FMZB01000010.1"/>
</dbReference>
<gene>
    <name evidence="2" type="ORF">SAMN05421663_110108</name>
</gene>
<feature type="transmembrane region" description="Helical" evidence="1">
    <location>
        <begin position="134"/>
        <end position="155"/>
    </location>
</feature>
<name>A0A1G6UKB3_9BACI</name>
<dbReference type="OrthoDB" id="1913432at2"/>
<feature type="transmembrane region" description="Helical" evidence="1">
    <location>
        <begin position="12"/>
        <end position="29"/>
    </location>
</feature>
<evidence type="ECO:0000256" key="1">
    <source>
        <dbReference type="SAM" id="Phobius"/>
    </source>
</evidence>
<accession>A0A1G6UKB3</accession>